<reference evidence="1" key="1">
    <citation type="submission" date="2021-06" db="EMBL/GenBank/DDBJ databases">
        <authorList>
            <person name="Kallberg Y."/>
            <person name="Tangrot J."/>
            <person name="Rosling A."/>
        </authorList>
    </citation>
    <scope>NUCLEOTIDE SEQUENCE</scope>
    <source>
        <strain evidence="1">MT106</strain>
    </source>
</reference>
<evidence type="ECO:0000313" key="1">
    <source>
        <dbReference type="EMBL" id="CAG8505692.1"/>
    </source>
</evidence>
<dbReference type="AlphaFoldDB" id="A0A9N8ZRM3"/>
<comment type="caution">
    <text evidence="1">The sequence shown here is derived from an EMBL/GenBank/DDBJ whole genome shotgun (WGS) entry which is preliminary data.</text>
</comment>
<gene>
    <name evidence="1" type="ORF">AGERDE_LOCUS4479</name>
</gene>
<organism evidence="1 2">
    <name type="scientific">Ambispora gerdemannii</name>
    <dbReference type="NCBI Taxonomy" id="144530"/>
    <lineage>
        <taxon>Eukaryota</taxon>
        <taxon>Fungi</taxon>
        <taxon>Fungi incertae sedis</taxon>
        <taxon>Mucoromycota</taxon>
        <taxon>Glomeromycotina</taxon>
        <taxon>Glomeromycetes</taxon>
        <taxon>Archaeosporales</taxon>
        <taxon>Ambisporaceae</taxon>
        <taxon>Ambispora</taxon>
    </lineage>
</organism>
<proteinExistence type="predicted"/>
<dbReference type="Proteomes" id="UP000789831">
    <property type="component" value="Unassembled WGS sequence"/>
</dbReference>
<name>A0A9N8ZRM3_9GLOM</name>
<keyword evidence="2" id="KW-1185">Reference proteome</keyword>
<accession>A0A9N8ZRM3</accession>
<sequence length="70" mass="8267">MPRNKDVGQDGVAEWSESNITRRYDYAAVNETKTSKWYYKRAMEYIQYGKAAKKAFDLIGNQQNWEILNL</sequence>
<dbReference type="EMBL" id="CAJVPL010000519">
    <property type="protein sequence ID" value="CAG8505692.1"/>
    <property type="molecule type" value="Genomic_DNA"/>
</dbReference>
<protein>
    <submittedName>
        <fullName evidence="1">13576_t:CDS:1</fullName>
    </submittedName>
</protein>
<evidence type="ECO:0000313" key="2">
    <source>
        <dbReference type="Proteomes" id="UP000789831"/>
    </source>
</evidence>